<reference evidence="1" key="1">
    <citation type="submission" date="2023-06" db="EMBL/GenBank/DDBJ databases">
        <authorList>
            <consortium name="Lawrence Berkeley National Laboratory"/>
            <person name="Ahrendt S."/>
            <person name="Sahu N."/>
            <person name="Indic B."/>
            <person name="Wong-Bajracharya J."/>
            <person name="Merenyi Z."/>
            <person name="Ke H.-M."/>
            <person name="Monk M."/>
            <person name="Kocsube S."/>
            <person name="Drula E."/>
            <person name="Lipzen A."/>
            <person name="Balint B."/>
            <person name="Henrissat B."/>
            <person name="Andreopoulos B."/>
            <person name="Martin F.M."/>
            <person name="Harder C.B."/>
            <person name="Rigling D."/>
            <person name="Ford K.L."/>
            <person name="Foster G.D."/>
            <person name="Pangilinan J."/>
            <person name="Papanicolaou A."/>
            <person name="Barry K."/>
            <person name="LaButti K."/>
            <person name="Viragh M."/>
            <person name="Koriabine M."/>
            <person name="Yan M."/>
            <person name="Riley R."/>
            <person name="Champramary S."/>
            <person name="Plett K.L."/>
            <person name="Tsai I.J."/>
            <person name="Slot J."/>
            <person name="Sipos G."/>
            <person name="Plett J."/>
            <person name="Nagy L.G."/>
            <person name="Grigoriev I.V."/>
        </authorList>
    </citation>
    <scope>NUCLEOTIDE SEQUENCE</scope>
    <source>
        <strain evidence="1">FPL87.14</strain>
    </source>
</reference>
<evidence type="ECO:0000313" key="1">
    <source>
        <dbReference type="EMBL" id="KAK0430138.1"/>
    </source>
</evidence>
<keyword evidence="3" id="KW-1185">Reference proteome</keyword>
<accession>A0AA39IWB5</accession>
<name>A0AA39IWB5_9AGAR</name>
<gene>
    <name evidence="2" type="ORF">EV421DRAFT_1912279</name>
    <name evidence="1" type="ORF">EV421DRAFT_1913334</name>
</gene>
<dbReference type="EMBL" id="JAUEPT010000167">
    <property type="protein sequence ID" value="KAK0430138.1"/>
    <property type="molecule type" value="Genomic_DNA"/>
</dbReference>
<dbReference type="AlphaFoldDB" id="A0AA39IWB5"/>
<proteinExistence type="predicted"/>
<organism evidence="1 3">
    <name type="scientific">Armillaria borealis</name>
    <dbReference type="NCBI Taxonomy" id="47425"/>
    <lineage>
        <taxon>Eukaryota</taxon>
        <taxon>Fungi</taxon>
        <taxon>Dikarya</taxon>
        <taxon>Basidiomycota</taxon>
        <taxon>Agaricomycotina</taxon>
        <taxon>Agaricomycetes</taxon>
        <taxon>Agaricomycetidae</taxon>
        <taxon>Agaricales</taxon>
        <taxon>Marasmiineae</taxon>
        <taxon>Physalacriaceae</taxon>
        <taxon>Armillaria</taxon>
    </lineage>
</organism>
<dbReference type="Proteomes" id="UP001175226">
    <property type="component" value="Unassembled WGS sequence"/>
</dbReference>
<dbReference type="EMBL" id="JAUEPT010000125">
    <property type="protein sequence ID" value="KAK0431040.1"/>
    <property type="molecule type" value="Genomic_DNA"/>
</dbReference>
<sequence>MRGPLLTRRAQVLPAHRPACRLHVPARHSYFQAAAEALFLLVVWDALGLNVLISSLVFSTRVWGSGGSVDFGYGGFFFVESARGLGDFCGRESMGYRAVHRLRVEGASPACFTCGFDGTSTVSTSVQFYSSGLASWIRGAGQTLPEKEMGL</sequence>
<comment type="caution">
    <text evidence="1">The sequence shown here is derived from an EMBL/GenBank/DDBJ whole genome shotgun (WGS) entry which is preliminary data.</text>
</comment>
<evidence type="ECO:0000313" key="2">
    <source>
        <dbReference type="EMBL" id="KAK0431040.1"/>
    </source>
</evidence>
<protein>
    <submittedName>
        <fullName evidence="1">Uncharacterized protein</fullName>
    </submittedName>
</protein>
<evidence type="ECO:0000313" key="3">
    <source>
        <dbReference type="Proteomes" id="UP001175226"/>
    </source>
</evidence>